<reference evidence="1" key="2">
    <citation type="journal article" date="2018" name="Sci. Data">
        <title>The draft genome sequence of cork oak.</title>
        <authorList>
            <person name="Ramos A.M."/>
            <person name="Usie A."/>
            <person name="Barbosa P."/>
            <person name="Barros P.M."/>
            <person name="Capote T."/>
            <person name="Chaves I."/>
            <person name="Simoes F."/>
            <person name="Abreu I."/>
            <person name="Carrasquinho I."/>
            <person name="Faro C."/>
            <person name="Guimaraes J.B."/>
            <person name="Mendonca D."/>
            <person name="Nobrega F."/>
            <person name="Rodrigues L."/>
            <person name="Saibo N.J.M."/>
            <person name="Varela M.C."/>
            <person name="Egas C."/>
            <person name="Matos J."/>
            <person name="Miguel C.M."/>
            <person name="Oliveira M.M."/>
            <person name="Ricardo C.P."/>
            <person name="Goncalves S."/>
        </authorList>
    </citation>
    <scope>NUCLEOTIDE SEQUENCE [LARGE SCALE GENOMIC DNA]</scope>
    <source>
        <strain evidence="1">HL8</strain>
    </source>
</reference>
<dbReference type="AlphaFoldDB" id="A0AAW0MAK6"/>
<protein>
    <recommendedName>
        <fullName evidence="2">RNase H type-1 domain-containing protein</fullName>
    </recommendedName>
</protein>
<proteinExistence type="predicted"/>
<dbReference type="EMBL" id="PKMF04000006">
    <property type="protein sequence ID" value="KAK7860514.1"/>
    <property type="molecule type" value="Genomic_DNA"/>
</dbReference>
<evidence type="ECO:0008006" key="2">
    <source>
        <dbReference type="Google" id="ProtNLM"/>
    </source>
</evidence>
<gene>
    <name evidence="1" type="ORF">CFP56_036817</name>
</gene>
<reference evidence="1" key="1">
    <citation type="submission" date="2017-12" db="EMBL/GenBank/DDBJ databases">
        <authorList>
            <person name="Barbosa P."/>
            <person name="Usie A."/>
            <person name="Ramos A.M."/>
        </authorList>
    </citation>
    <scope>NUCLEOTIDE SEQUENCE</scope>
    <source>
        <strain evidence="1">HL8</strain>
        <tissue evidence="1">Leaves</tissue>
    </source>
</reference>
<evidence type="ECO:0000313" key="1">
    <source>
        <dbReference type="EMBL" id="KAK7860514.1"/>
    </source>
</evidence>
<comment type="caution">
    <text evidence="1">The sequence shown here is derived from an EMBL/GenBank/DDBJ whole genome shotgun (WGS) entry which is preliminary data.</text>
</comment>
<sequence>MNPIADSGLLEVILAIAWYIWKNRNEVNTNEATFGKEGWSGIDIIVRDDHGLVVAAMRKRLLYPLGPLEIEAKAVKAIVIFAKDIGI</sequence>
<accession>A0AAW0MAK6</accession>
<reference evidence="1" key="3">
    <citation type="submission" date="2023-07" db="EMBL/GenBank/DDBJ databases">
        <title>An improved reference 1 genome and first organelle genomes of Quercus suber.</title>
        <authorList>
            <consortium name="Genosuber Consortium"/>
            <person name="Usie A."/>
            <person name="Serra O."/>
            <person name="Barros P."/>
        </authorList>
    </citation>
    <scope>NUCLEOTIDE SEQUENCE</scope>
    <source>
        <strain evidence="1">HL8</strain>
        <tissue evidence="1">Leaves</tissue>
    </source>
</reference>
<organism evidence="1">
    <name type="scientific">Quercus suber</name>
    <name type="common">Cork oak</name>
    <dbReference type="NCBI Taxonomy" id="58331"/>
    <lineage>
        <taxon>Eukaryota</taxon>
        <taxon>Viridiplantae</taxon>
        <taxon>Streptophyta</taxon>
        <taxon>Embryophyta</taxon>
        <taxon>Tracheophyta</taxon>
        <taxon>Spermatophyta</taxon>
        <taxon>Magnoliopsida</taxon>
        <taxon>eudicotyledons</taxon>
        <taxon>Gunneridae</taxon>
        <taxon>Pentapetalae</taxon>
        <taxon>rosids</taxon>
        <taxon>fabids</taxon>
        <taxon>Fagales</taxon>
        <taxon>Fagaceae</taxon>
        <taxon>Quercus</taxon>
    </lineage>
</organism>
<name>A0AAW0MAK6_QUESU</name>